<reference evidence="1" key="1">
    <citation type="journal article" date="2017" name="Proc. Natl. Acad. Sci. U.S.A.">
        <title>Comparative genomics uncovers the prolific and distinctive metabolic potential of the cyanobacterial genus Moorea.</title>
        <authorList>
            <person name="Leao T."/>
            <person name="Castelao G."/>
            <person name="Korobeynikov A."/>
            <person name="Monroe E.A."/>
            <person name="Podell S."/>
            <person name="Glukhov E."/>
            <person name="Allen E.E."/>
            <person name="Gerwick W.H."/>
            <person name="Gerwick L."/>
        </authorList>
    </citation>
    <scope>NUCLEOTIDE SEQUENCE</scope>
    <source>
        <strain evidence="1">JHB</strain>
    </source>
</reference>
<reference evidence="1" key="2">
    <citation type="submission" date="2022-10" db="EMBL/GenBank/DDBJ databases">
        <authorList>
            <person name="Ngo T.-E."/>
        </authorList>
    </citation>
    <scope>NUCLEOTIDE SEQUENCE</scope>
    <source>
        <strain evidence="1">JHB</strain>
    </source>
</reference>
<dbReference type="EMBL" id="CP017708">
    <property type="protein sequence ID" value="WAN69490.1"/>
    <property type="molecule type" value="Genomic_DNA"/>
</dbReference>
<evidence type="ECO:0000313" key="1">
    <source>
        <dbReference type="EMBL" id="WAN69490.1"/>
    </source>
</evidence>
<protein>
    <submittedName>
        <fullName evidence="1">Uncharacterized protein</fullName>
    </submittedName>
</protein>
<dbReference type="AlphaFoldDB" id="A0A9Q9STS4"/>
<name>A0A9Q9STS4_MOOP1</name>
<accession>A0A9Q9STS4</accession>
<proteinExistence type="predicted"/>
<dbReference type="Proteomes" id="UP000176944">
    <property type="component" value="Chromosome"/>
</dbReference>
<organism evidence="1">
    <name type="scientific">Moorena producens (strain JHB)</name>
    <dbReference type="NCBI Taxonomy" id="1454205"/>
    <lineage>
        <taxon>Bacteria</taxon>
        <taxon>Bacillati</taxon>
        <taxon>Cyanobacteriota</taxon>
        <taxon>Cyanophyceae</taxon>
        <taxon>Coleofasciculales</taxon>
        <taxon>Coleofasciculaceae</taxon>
        <taxon>Moorena</taxon>
    </lineage>
</organism>
<sequence length="48" mass="5510">MAITSSNVIPYITEWVFQHQNSKNIGQGFDVLWDLVAGRQSWEQKSIS</sequence>
<gene>
    <name evidence="1" type="ORF">BJP36_35960</name>
</gene>